<accession>A0A0E9PJG7</accession>
<proteinExistence type="predicted"/>
<organism evidence="1">
    <name type="scientific">Anguilla anguilla</name>
    <name type="common">European freshwater eel</name>
    <name type="synonym">Muraena anguilla</name>
    <dbReference type="NCBI Taxonomy" id="7936"/>
    <lineage>
        <taxon>Eukaryota</taxon>
        <taxon>Metazoa</taxon>
        <taxon>Chordata</taxon>
        <taxon>Craniata</taxon>
        <taxon>Vertebrata</taxon>
        <taxon>Euteleostomi</taxon>
        <taxon>Actinopterygii</taxon>
        <taxon>Neopterygii</taxon>
        <taxon>Teleostei</taxon>
        <taxon>Anguilliformes</taxon>
        <taxon>Anguillidae</taxon>
        <taxon>Anguilla</taxon>
    </lineage>
</organism>
<name>A0A0E9PJG7_ANGAN</name>
<reference evidence="1" key="2">
    <citation type="journal article" date="2015" name="Fish Shellfish Immunol.">
        <title>Early steps in the European eel (Anguilla anguilla)-Vibrio vulnificus interaction in the gills: Role of the RtxA13 toxin.</title>
        <authorList>
            <person name="Callol A."/>
            <person name="Pajuelo D."/>
            <person name="Ebbesson L."/>
            <person name="Teles M."/>
            <person name="MacKenzie S."/>
            <person name="Amaro C."/>
        </authorList>
    </citation>
    <scope>NUCLEOTIDE SEQUENCE</scope>
</reference>
<evidence type="ECO:0000313" key="1">
    <source>
        <dbReference type="EMBL" id="JAH04427.1"/>
    </source>
</evidence>
<dbReference type="AlphaFoldDB" id="A0A0E9PJG7"/>
<dbReference type="EMBL" id="GBXM01104150">
    <property type="protein sequence ID" value="JAH04427.1"/>
    <property type="molecule type" value="Transcribed_RNA"/>
</dbReference>
<reference evidence="1" key="1">
    <citation type="submission" date="2014-11" db="EMBL/GenBank/DDBJ databases">
        <authorList>
            <person name="Amaro Gonzalez C."/>
        </authorList>
    </citation>
    <scope>NUCLEOTIDE SEQUENCE</scope>
</reference>
<sequence>MLLQRRFGMKLALIWSGVSSL</sequence>
<protein>
    <submittedName>
        <fullName evidence="1">Uncharacterized protein</fullName>
    </submittedName>
</protein>